<dbReference type="Pfam" id="PF00328">
    <property type="entry name" value="His_Phos_2"/>
    <property type="match status" value="1"/>
</dbReference>
<dbReference type="AlphaFoldDB" id="A0AAD9RDP6"/>
<keyword evidence="9" id="KW-1185">Reference proteome</keyword>
<evidence type="ECO:0000256" key="3">
    <source>
        <dbReference type="ARBA" id="ARBA00012646"/>
    </source>
</evidence>
<dbReference type="Proteomes" id="UP001258017">
    <property type="component" value="Unassembled WGS sequence"/>
</dbReference>
<evidence type="ECO:0000313" key="8">
    <source>
        <dbReference type="EMBL" id="KAK2577433.1"/>
    </source>
</evidence>
<dbReference type="EC" id="3.1.3.2" evidence="3"/>
<evidence type="ECO:0000256" key="2">
    <source>
        <dbReference type="ARBA" id="ARBA00005375"/>
    </source>
</evidence>
<organism evidence="8 9">
    <name type="scientific">Odynerus spinipes</name>
    <dbReference type="NCBI Taxonomy" id="1348599"/>
    <lineage>
        <taxon>Eukaryota</taxon>
        <taxon>Metazoa</taxon>
        <taxon>Ecdysozoa</taxon>
        <taxon>Arthropoda</taxon>
        <taxon>Hexapoda</taxon>
        <taxon>Insecta</taxon>
        <taxon>Pterygota</taxon>
        <taxon>Neoptera</taxon>
        <taxon>Endopterygota</taxon>
        <taxon>Hymenoptera</taxon>
        <taxon>Apocrita</taxon>
        <taxon>Aculeata</taxon>
        <taxon>Vespoidea</taxon>
        <taxon>Vespidae</taxon>
        <taxon>Eumeninae</taxon>
        <taxon>Odynerus</taxon>
    </lineage>
</organism>
<proteinExistence type="inferred from homology"/>
<evidence type="ECO:0000256" key="6">
    <source>
        <dbReference type="ARBA" id="ARBA00023157"/>
    </source>
</evidence>
<dbReference type="GO" id="GO:0003993">
    <property type="term" value="F:acid phosphatase activity"/>
    <property type="evidence" value="ECO:0007669"/>
    <property type="project" value="UniProtKB-EC"/>
</dbReference>
<dbReference type="EMBL" id="JAIFRP010004357">
    <property type="protein sequence ID" value="KAK2577433.1"/>
    <property type="molecule type" value="Genomic_DNA"/>
</dbReference>
<dbReference type="PROSITE" id="PS00616">
    <property type="entry name" value="HIS_ACID_PHOSPHAT_1"/>
    <property type="match status" value="1"/>
</dbReference>
<dbReference type="Gene3D" id="3.40.50.1240">
    <property type="entry name" value="Phosphoglycerate mutase-like"/>
    <property type="match status" value="1"/>
</dbReference>
<keyword evidence="7" id="KW-0325">Glycoprotein</keyword>
<dbReference type="InterPro" id="IPR029033">
    <property type="entry name" value="His_PPase_superfam"/>
</dbReference>
<dbReference type="InterPro" id="IPR033379">
    <property type="entry name" value="Acid_Pase_AS"/>
</dbReference>
<dbReference type="InterPro" id="IPR000560">
    <property type="entry name" value="His_Pase_clade-2"/>
</dbReference>
<keyword evidence="4" id="KW-0732">Signal</keyword>
<reference evidence="8" key="2">
    <citation type="journal article" date="2023" name="Commun. Biol.">
        <title>Intrasexual cuticular hydrocarbon dimorphism in a wasp sheds light on hydrocarbon biosynthesis genes in Hymenoptera.</title>
        <authorList>
            <person name="Moris V.C."/>
            <person name="Podsiadlowski L."/>
            <person name="Martin S."/>
            <person name="Oeyen J.P."/>
            <person name="Donath A."/>
            <person name="Petersen M."/>
            <person name="Wilbrandt J."/>
            <person name="Misof B."/>
            <person name="Liedtke D."/>
            <person name="Thamm M."/>
            <person name="Scheiner R."/>
            <person name="Schmitt T."/>
            <person name="Niehuis O."/>
        </authorList>
    </citation>
    <scope>NUCLEOTIDE SEQUENCE</scope>
    <source>
        <strain evidence="8">GBR_01_08_01A</strain>
    </source>
</reference>
<sequence length="403" mass="47053">MLLNFDARWHNYARCYYGCKKIRFQTKFTTACNKNPNESTKADDFRLELVQVLFRHGERAPLAKEMYPNDPYNASSYEPWGVAQLTNVGKMREYRIGQMLRQRYNNFLGDLYRPQDVYARSTDIDRTKMSLQLVLAGLYPPAKAQSWNSNIPWLAIPTHYLPERVDSLLRPQACPTYEKALEKVRKSKEVSDKTAVFADVFKYLTLKTGMEISTLNAAYEIFNLLAAQKHMNLTLPEWCTDEIYTKLEDIVVLEYEIRSYTTELKRLNGGMLIKKILENMNLSGERENPRKIYLYSGHEVNLAAYTRAHDIKEPRLPTYGSAIIVEKLRNPEGKLFIRMLLWTGVTEELIPLKVKDCDELCPIESYLKIVKDIIPSEDETNCYWNTITKEELKNLYLDRVYLN</sequence>
<dbReference type="CDD" id="cd07061">
    <property type="entry name" value="HP_HAP_like"/>
    <property type="match status" value="1"/>
</dbReference>
<evidence type="ECO:0000256" key="7">
    <source>
        <dbReference type="ARBA" id="ARBA00023180"/>
    </source>
</evidence>
<accession>A0AAD9RDP6</accession>
<comment type="catalytic activity">
    <reaction evidence="1">
        <text>a phosphate monoester + H2O = an alcohol + phosphate</text>
        <dbReference type="Rhea" id="RHEA:15017"/>
        <dbReference type="ChEBI" id="CHEBI:15377"/>
        <dbReference type="ChEBI" id="CHEBI:30879"/>
        <dbReference type="ChEBI" id="CHEBI:43474"/>
        <dbReference type="ChEBI" id="CHEBI:67140"/>
        <dbReference type="EC" id="3.1.3.2"/>
    </reaction>
</comment>
<keyword evidence="6" id="KW-1015">Disulfide bond</keyword>
<name>A0AAD9RDP6_9HYME</name>
<keyword evidence="5" id="KW-0378">Hydrolase</keyword>
<evidence type="ECO:0000313" key="9">
    <source>
        <dbReference type="Proteomes" id="UP001258017"/>
    </source>
</evidence>
<evidence type="ECO:0000256" key="5">
    <source>
        <dbReference type="ARBA" id="ARBA00022801"/>
    </source>
</evidence>
<comment type="similarity">
    <text evidence="2">Belongs to the histidine acid phosphatase family.</text>
</comment>
<comment type="caution">
    <text evidence="8">The sequence shown here is derived from an EMBL/GenBank/DDBJ whole genome shotgun (WGS) entry which is preliminary data.</text>
</comment>
<dbReference type="InterPro" id="IPR050645">
    <property type="entry name" value="Histidine_acid_phosphatase"/>
</dbReference>
<reference evidence="8" key="1">
    <citation type="submission" date="2021-08" db="EMBL/GenBank/DDBJ databases">
        <authorList>
            <person name="Misof B."/>
            <person name="Oliver O."/>
            <person name="Podsiadlowski L."/>
            <person name="Donath A."/>
            <person name="Peters R."/>
            <person name="Mayer C."/>
            <person name="Rust J."/>
            <person name="Gunkel S."/>
            <person name="Lesny P."/>
            <person name="Martin S."/>
            <person name="Oeyen J.P."/>
            <person name="Petersen M."/>
            <person name="Panagiotis P."/>
            <person name="Wilbrandt J."/>
            <person name="Tanja T."/>
        </authorList>
    </citation>
    <scope>NUCLEOTIDE SEQUENCE</scope>
    <source>
        <strain evidence="8">GBR_01_08_01A</strain>
        <tissue evidence="8">Thorax + abdomen</tissue>
    </source>
</reference>
<evidence type="ECO:0000256" key="1">
    <source>
        <dbReference type="ARBA" id="ARBA00000032"/>
    </source>
</evidence>
<protein>
    <recommendedName>
        <fullName evidence="3">acid phosphatase</fullName>
        <ecNumber evidence="3">3.1.3.2</ecNumber>
    </recommendedName>
</protein>
<dbReference type="PANTHER" id="PTHR11567">
    <property type="entry name" value="ACID PHOSPHATASE-RELATED"/>
    <property type="match status" value="1"/>
</dbReference>
<evidence type="ECO:0000256" key="4">
    <source>
        <dbReference type="ARBA" id="ARBA00022729"/>
    </source>
</evidence>
<dbReference type="SUPFAM" id="SSF53254">
    <property type="entry name" value="Phosphoglycerate mutase-like"/>
    <property type="match status" value="1"/>
</dbReference>
<dbReference type="PANTHER" id="PTHR11567:SF211">
    <property type="entry name" value="PROSTATIC ACID PHOSPHATASE"/>
    <property type="match status" value="1"/>
</dbReference>
<gene>
    <name evidence="8" type="ORF">KPH14_003540</name>
</gene>